<comment type="caution">
    <text evidence="1">The sequence shown here is derived from an EMBL/GenBank/DDBJ whole genome shotgun (WGS) entry which is preliminary data.</text>
</comment>
<gene>
    <name evidence="1" type="ORF">L1987_25490</name>
</gene>
<accession>A0ACB9IMQ2</accession>
<name>A0ACB9IMQ2_9ASTR</name>
<sequence>MMFGTCNVQVAELIEKDLTLIRCTNIEDKLQEGCNKYNLRPIQITSTSFANLPMCCVFRLVCFCKFGQFVSLVSL</sequence>
<protein>
    <submittedName>
        <fullName evidence="1">Uncharacterized protein</fullName>
    </submittedName>
</protein>
<dbReference type="Proteomes" id="UP001056120">
    <property type="component" value="Linkage Group LG08"/>
</dbReference>
<evidence type="ECO:0000313" key="1">
    <source>
        <dbReference type="EMBL" id="KAI3809513.1"/>
    </source>
</evidence>
<proteinExistence type="predicted"/>
<reference evidence="2" key="1">
    <citation type="journal article" date="2022" name="Mol. Ecol. Resour.">
        <title>The genomes of chicory, endive, great burdock and yacon provide insights into Asteraceae palaeo-polyploidization history and plant inulin production.</title>
        <authorList>
            <person name="Fan W."/>
            <person name="Wang S."/>
            <person name="Wang H."/>
            <person name="Wang A."/>
            <person name="Jiang F."/>
            <person name="Liu H."/>
            <person name="Zhao H."/>
            <person name="Xu D."/>
            <person name="Zhang Y."/>
        </authorList>
    </citation>
    <scope>NUCLEOTIDE SEQUENCE [LARGE SCALE GENOMIC DNA]</scope>
    <source>
        <strain evidence="2">cv. Yunnan</strain>
    </source>
</reference>
<dbReference type="EMBL" id="CM042025">
    <property type="protein sequence ID" value="KAI3809513.1"/>
    <property type="molecule type" value="Genomic_DNA"/>
</dbReference>
<organism evidence="1 2">
    <name type="scientific">Smallanthus sonchifolius</name>
    <dbReference type="NCBI Taxonomy" id="185202"/>
    <lineage>
        <taxon>Eukaryota</taxon>
        <taxon>Viridiplantae</taxon>
        <taxon>Streptophyta</taxon>
        <taxon>Embryophyta</taxon>
        <taxon>Tracheophyta</taxon>
        <taxon>Spermatophyta</taxon>
        <taxon>Magnoliopsida</taxon>
        <taxon>eudicotyledons</taxon>
        <taxon>Gunneridae</taxon>
        <taxon>Pentapetalae</taxon>
        <taxon>asterids</taxon>
        <taxon>campanulids</taxon>
        <taxon>Asterales</taxon>
        <taxon>Asteraceae</taxon>
        <taxon>Asteroideae</taxon>
        <taxon>Heliantheae alliance</taxon>
        <taxon>Millerieae</taxon>
        <taxon>Smallanthus</taxon>
    </lineage>
</organism>
<keyword evidence="2" id="KW-1185">Reference proteome</keyword>
<evidence type="ECO:0000313" key="2">
    <source>
        <dbReference type="Proteomes" id="UP001056120"/>
    </source>
</evidence>
<reference evidence="1 2" key="2">
    <citation type="journal article" date="2022" name="Mol. Ecol. Resour.">
        <title>The genomes of chicory, endive, great burdock and yacon provide insights into Asteraceae paleo-polyploidization history and plant inulin production.</title>
        <authorList>
            <person name="Fan W."/>
            <person name="Wang S."/>
            <person name="Wang H."/>
            <person name="Wang A."/>
            <person name="Jiang F."/>
            <person name="Liu H."/>
            <person name="Zhao H."/>
            <person name="Xu D."/>
            <person name="Zhang Y."/>
        </authorList>
    </citation>
    <scope>NUCLEOTIDE SEQUENCE [LARGE SCALE GENOMIC DNA]</scope>
    <source>
        <strain evidence="2">cv. Yunnan</strain>
        <tissue evidence="1">Leaves</tissue>
    </source>
</reference>